<dbReference type="InterPro" id="IPR001969">
    <property type="entry name" value="Aspartic_peptidase_AS"/>
</dbReference>
<evidence type="ECO:0000256" key="1">
    <source>
        <dbReference type="PROSITE-ProRule" id="PRU00339"/>
    </source>
</evidence>
<feature type="chain" id="PRO_5047154057" evidence="2">
    <location>
        <begin position="25"/>
        <end position="366"/>
    </location>
</feature>
<dbReference type="Pfam" id="PF13432">
    <property type="entry name" value="TPR_16"/>
    <property type="match status" value="1"/>
</dbReference>
<evidence type="ECO:0000313" key="3">
    <source>
        <dbReference type="EMBL" id="UFZ04354.1"/>
    </source>
</evidence>
<dbReference type="SUPFAM" id="SSF48452">
    <property type="entry name" value="TPR-like"/>
    <property type="match status" value="1"/>
</dbReference>
<sequence>MSRYFGARLTAAALLLTAMLGPAAAGYLDENPDEVFAGVYERLGTLPLQAARDPFVWLRLQELKREPCDQKSVSDLALMLDKLGYRRQAAEGLYRFVRECGAPLTALQRAADTYMKLTDYPKAVEVADEYVRRAPSNREAHYLRATALAGAGDHQRALADYSDTIELSPDKAKVASRVFTQMAETYAALKRYCEAVAPISLWVSFDPRARDTSQTQRMIADYERQGNCAASTDAHHERFPLRGQKSVVVVKAEINGVKGSFILDTGASYVSVRTAFAERAKLPQGGGSDITLMTANGETKARLSRADKVKLNSLQATGIPVAVQDGDRKDYGSGIDGLLGMSFLSRFDVQITADFVEVRPRRTQKP</sequence>
<feature type="repeat" description="TPR" evidence="1">
    <location>
        <begin position="138"/>
        <end position="171"/>
    </location>
</feature>
<proteinExistence type="predicted"/>
<dbReference type="Proteomes" id="UP001431010">
    <property type="component" value="Chromosome"/>
</dbReference>
<dbReference type="RefSeq" id="WP_231320531.1">
    <property type="nucleotide sequence ID" value="NZ_CP088156.1"/>
</dbReference>
<dbReference type="Gene3D" id="2.40.70.10">
    <property type="entry name" value="Acid Proteases"/>
    <property type="match status" value="1"/>
</dbReference>
<keyword evidence="3" id="KW-0645">Protease</keyword>
<name>A0ABY3RAY8_9BRAD</name>
<evidence type="ECO:0000256" key="2">
    <source>
        <dbReference type="SAM" id="SignalP"/>
    </source>
</evidence>
<dbReference type="InterPro" id="IPR021109">
    <property type="entry name" value="Peptidase_aspartic_dom_sf"/>
</dbReference>
<gene>
    <name evidence="3" type="ORF">LQG66_35095</name>
</gene>
<dbReference type="EMBL" id="CP088156">
    <property type="protein sequence ID" value="UFZ04354.1"/>
    <property type="molecule type" value="Genomic_DNA"/>
</dbReference>
<dbReference type="SMART" id="SM00028">
    <property type="entry name" value="TPR"/>
    <property type="match status" value="2"/>
</dbReference>
<dbReference type="GO" id="GO:0008233">
    <property type="term" value="F:peptidase activity"/>
    <property type="evidence" value="ECO:0007669"/>
    <property type="project" value="UniProtKB-KW"/>
</dbReference>
<keyword evidence="3" id="KW-0378">Hydrolase</keyword>
<reference evidence="3" key="1">
    <citation type="journal article" date="2024" name="Antonie Van Leeuwenhoek">
        <title>Bradyrhizobium ontarionense sp. nov., a novel bacterial symbiont isolated from Aeschynomene indica (Indian jointvetch), harbours photosynthesis, nitrogen fixation and nitrous oxide (N2O) reductase genes.</title>
        <authorList>
            <person name="Bromfield E.S.P."/>
            <person name="Cloutier S."/>
        </authorList>
    </citation>
    <scope>NUCLEOTIDE SEQUENCE</scope>
    <source>
        <strain evidence="3">A19</strain>
    </source>
</reference>
<dbReference type="GO" id="GO:0006508">
    <property type="term" value="P:proteolysis"/>
    <property type="evidence" value="ECO:0007669"/>
    <property type="project" value="UniProtKB-KW"/>
</dbReference>
<dbReference type="Pfam" id="PF13650">
    <property type="entry name" value="Asp_protease_2"/>
    <property type="match status" value="1"/>
</dbReference>
<feature type="signal peptide" evidence="2">
    <location>
        <begin position="1"/>
        <end position="24"/>
    </location>
</feature>
<keyword evidence="1" id="KW-0802">TPR repeat</keyword>
<organism evidence="3 4">
    <name type="scientific">Bradyrhizobium ontarionense</name>
    <dbReference type="NCBI Taxonomy" id="2898149"/>
    <lineage>
        <taxon>Bacteria</taxon>
        <taxon>Pseudomonadati</taxon>
        <taxon>Pseudomonadota</taxon>
        <taxon>Alphaproteobacteria</taxon>
        <taxon>Hyphomicrobiales</taxon>
        <taxon>Nitrobacteraceae</taxon>
        <taxon>Bradyrhizobium</taxon>
    </lineage>
</organism>
<dbReference type="InterPro" id="IPR019734">
    <property type="entry name" value="TPR_rpt"/>
</dbReference>
<dbReference type="InterPro" id="IPR034122">
    <property type="entry name" value="Retropepsin-like_bacterial"/>
</dbReference>
<evidence type="ECO:0000313" key="4">
    <source>
        <dbReference type="Proteomes" id="UP001431010"/>
    </source>
</evidence>
<dbReference type="Gene3D" id="1.25.40.10">
    <property type="entry name" value="Tetratricopeptide repeat domain"/>
    <property type="match status" value="1"/>
</dbReference>
<keyword evidence="4" id="KW-1185">Reference proteome</keyword>
<accession>A0ABY3RAY8</accession>
<dbReference type="InterPro" id="IPR011990">
    <property type="entry name" value="TPR-like_helical_dom_sf"/>
</dbReference>
<dbReference type="SUPFAM" id="SSF50630">
    <property type="entry name" value="Acid proteases"/>
    <property type="match status" value="1"/>
</dbReference>
<dbReference type="CDD" id="cd05483">
    <property type="entry name" value="retropepsin_like_bacteria"/>
    <property type="match status" value="1"/>
</dbReference>
<dbReference type="PROSITE" id="PS00141">
    <property type="entry name" value="ASP_PROTEASE"/>
    <property type="match status" value="1"/>
</dbReference>
<protein>
    <submittedName>
        <fullName evidence="3">Aspartyl protease family protein</fullName>
    </submittedName>
</protein>
<dbReference type="PROSITE" id="PS50005">
    <property type="entry name" value="TPR"/>
    <property type="match status" value="1"/>
</dbReference>
<keyword evidence="2" id="KW-0732">Signal</keyword>